<comment type="similarity">
    <text evidence="3">Belongs to the MoxR family.</text>
</comment>
<dbReference type="HOGENOM" id="CLU_034716_2_0_0"/>
<dbReference type="OrthoDB" id="9808397at2"/>
<keyword evidence="1" id="KW-0547">Nucleotide-binding</keyword>
<dbReference type="AlphaFoldDB" id="D8PA64"/>
<evidence type="ECO:0000313" key="6">
    <source>
        <dbReference type="EMBL" id="CBK40123.1"/>
    </source>
</evidence>
<dbReference type="InterPro" id="IPR050764">
    <property type="entry name" value="CbbQ/NirQ/NorQ/GpvN"/>
</dbReference>
<feature type="domain" description="AAA+ ATPase" evidence="5">
    <location>
        <begin position="55"/>
        <end position="196"/>
    </location>
</feature>
<dbReference type="Gene3D" id="3.40.50.300">
    <property type="entry name" value="P-loop containing nucleotide triphosphate hydrolases"/>
    <property type="match status" value="1"/>
</dbReference>
<dbReference type="KEGG" id="nde:NIDE0344"/>
<keyword evidence="7" id="KW-1185">Reference proteome</keyword>
<dbReference type="InterPro" id="IPR041628">
    <property type="entry name" value="ChlI/MoxR_AAA_lid"/>
</dbReference>
<dbReference type="eggNOG" id="COG0714">
    <property type="taxonomic scope" value="Bacteria"/>
</dbReference>
<evidence type="ECO:0000256" key="1">
    <source>
        <dbReference type="ARBA" id="ARBA00022741"/>
    </source>
</evidence>
<sequence>MLDFGHNASGADRNPRQKHPIVNSSQSIKSLQDNIAQVIKGKPRVIEMAVVCLLARGHLLIEDVPGVGKTTLAHSLARSLDCSFKRIQFTSDLLPSDIVGISMFNRQKQAFEFMPGPLFANIVLADEINRTTPKTQSSLLEAMSESQISVDNQTYPLQQPFMVIATQNPAEYHGTFPLPESQLDRFLMRLRIGYPTPDEEKKVLDRPQLLHPADEIQPVLSAQHIVDLQAQAEKVRMEDSLMDYLLAIVFATRHNELLSLGVSTRGALALCRAAKALALVRDRTYCLPEDIKELAPTVLSHRVMLSRSQGMRTNTVEHTERVIQDILETVPVPV</sequence>
<dbReference type="FunFam" id="3.40.50.300:FF:000640">
    <property type="entry name" value="MoxR family ATPase"/>
    <property type="match status" value="1"/>
</dbReference>
<dbReference type="GO" id="GO:0005524">
    <property type="term" value="F:ATP binding"/>
    <property type="evidence" value="ECO:0007669"/>
    <property type="project" value="UniProtKB-KW"/>
</dbReference>
<dbReference type="InterPro" id="IPR011703">
    <property type="entry name" value="ATPase_AAA-3"/>
</dbReference>
<evidence type="ECO:0000256" key="4">
    <source>
        <dbReference type="SAM" id="MobiDB-lite"/>
    </source>
</evidence>
<dbReference type="InterPro" id="IPR027417">
    <property type="entry name" value="P-loop_NTPase"/>
</dbReference>
<name>D8PA64_9BACT</name>
<dbReference type="SMART" id="SM00382">
    <property type="entry name" value="AAA"/>
    <property type="match status" value="1"/>
</dbReference>
<organism evidence="6 7">
    <name type="scientific">Nitrospira defluvii</name>
    <dbReference type="NCBI Taxonomy" id="330214"/>
    <lineage>
        <taxon>Bacteria</taxon>
        <taxon>Pseudomonadati</taxon>
        <taxon>Nitrospirota</taxon>
        <taxon>Nitrospiria</taxon>
        <taxon>Nitrospirales</taxon>
        <taxon>Nitrospiraceae</taxon>
        <taxon>Nitrospira</taxon>
    </lineage>
</organism>
<gene>
    <name evidence="6" type="ORF">NIDE0344</name>
</gene>
<dbReference type="EMBL" id="FP929003">
    <property type="protein sequence ID" value="CBK40123.1"/>
    <property type="molecule type" value="Genomic_DNA"/>
</dbReference>
<evidence type="ECO:0000256" key="2">
    <source>
        <dbReference type="ARBA" id="ARBA00022840"/>
    </source>
</evidence>
<dbReference type="PANTHER" id="PTHR42759:SF5">
    <property type="entry name" value="METHANOL DEHYDROGENASE REGULATOR"/>
    <property type="match status" value="1"/>
</dbReference>
<feature type="region of interest" description="Disordered" evidence="4">
    <location>
        <begin position="1"/>
        <end position="24"/>
    </location>
</feature>
<dbReference type="SUPFAM" id="SSF52540">
    <property type="entry name" value="P-loop containing nucleoside triphosphate hydrolases"/>
    <property type="match status" value="1"/>
</dbReference>
<accession>D8PA64</accession>
<reference evidence="6 7" key="1">
    <citation type="journal article" date="2010" name="Proc. Natl. Acad. Sci. U.S.A.">
        <title>A Nitrospira metagenome illuminates the physiology and evolution of globally important nitrite-oxidizing bacteria.</title>
        <authorList>
            <person name="Lucker S."/>
            <person name="Wagner M."/>
            <person name="Maixner F."/>
            <person name="Pelletier E."/>
            <person name="Koch H."/>
            <person name="Vacherie B."/>
            <person name="Rattei T."/>
            <person name="Sinninghe Damste J."/>
            <person name="Spieck E."/>
            <person name="Le Paslier D."/>
            <person name="Daims H."/>
        </authorList>
    </citation>
    <scope>NUCLEOTIDE SEQUENCE [LARGE SCALE GENOMIC DNA]</scope>
</reference>
<dbReference type="CDD" id="cd00009">
    <property type="entry name" value="AAA"/>
    <property type="match status" value="1"/>
</dbReference>
<dbReference type="PIRSF" id="PIRSF002849">
    <property type="entry name" value="AAA_ATPase_chaperone_MoxR_prd"/>
    <property type="match status" value="1"/>
</dbReference>
<dbReference type="STRING" id="330214.NIDE0344"/>
<dbReference type="Gene3D" id="1.10.8.80">
    <property type="entry name" value="Magnesium chelatase subunit I, C-Terminal domain"/>
    <property type="match status" value="1"/>
</dbReference>
<dbReference type="Pfam" id="PF17863">
    <property type="entry name" value="AAA_lid_2"/>
    <property type="match status" value="1"/>
</dbReference>
<evidence type="ECO:0000259" key="5">
    <source>
        <dbReference type="SMART" id="SM00382"/>
    </source>
</evidence>
<dbReference type="PANTHER" id="PTHR42759">
    <property type="entry name" value="MOXR FAMILY PROTEIN"/>
    <property type="match status" value="1"/>
</dbReference>
<dbReference type="GO" id="GO:0016887">
    <property type="term" value="F:ATP hydrolysis activity"/>
    <property type="evidence" value="ECO:0007669"/>
    <property type="project" value="InterPro"/>
</dbReference>
<dbReference type="Pfam" id="PF07726">
    <property type="entry name" value="AAA_3"/>
    <property type="match status" value="1"/>
</dbReference>
<protein>
    <submittedName>
        <fullName evidence="6">ATPase, AAA family putative Methanol dehydrogenase regulatory protein MoxR</fullName>
    </submittedName>
</protein>
<evidence type="ECO:0000313" key="7">
    <source>
        <dbReference type="Proteomes" id="UP000001660"/>
    </source>
</evidence>
<evidence type="ECO:0000256" key="3">
    <source>
        <dbReference type="ARBA" id="ARBA00061607"/>
    </source>
</evidence>
<keyword evidence="2" id="KW-0067">ATP-binding</keyword>
<dbReference type="Proteomes" id="UP000001660">
    <property type="component" value="Chromosome"/>
</dbReference>
<dbReference type="InterPro" id="IPR003593">
    <property type="entry name" value="AAA+_ATPase"/>
</dbReference>
<proteinExistence type="inferred from homology"/>